<evidence type="ECO:0000256" key="4">
    <source>
        <dbReference type="ARBA" id="ARBA00023239"/>
    </source>
</evidence>
<comment type="similarity">
    <text evidence="2">Belongs to the pterin-4-alpha-carbinolamine dehydratase family.</text>
</comment>
<keyword evidence="7" id="KW-1185">Reference proteome</keyword>
<reference evidence="6 7" key="1">
    <citation type="submission" date="2024-02" db="EMBL/GenBank/DDBJ databases">
        <title>De novo assembly and annotation of 12 fungi associated with fruit tree decline syndrome in Ontario, Canada.</title>
        <authorList>
            <person name="Sulman M."/>
            <person name="Ellouze W."/>
            <person name="Ilyukhin E."/>
        </authorList>
    </citation>
    <scope>NUCLEOTIDE SEQUENCE [LARGE SCALE GENOMIC DNA]</scope>
    <source>
        <strain evidence="6 7">FDS-637</strain>
    </source>
</reference>
<evidence type="ECO:0000256" key="1">
    <source>
        <dbReference type="ARBA" id="ARBA00001554"/>
    </source>
</evidence>
<dbReference type="RefSeq" id="XP_066636879.1">
    <property type="nucleotide sequence ID" value="XM_066771600.1"/>
</dbReference>
<proteinExistence type="inferred from homology"/>
<evidence type="ECO:0000256" key="3">
    <source>
        <dbReference type="ARBA" id="ARBA00013252"/>
    </source>
</evidence>
<dbReference type="EC" id="4.2.1.96" evidence="3"/>
<evidence type="ECO:0000313" key="6">
    <source>
        <dbReference type="EMBL" id="KAL0264139.1"/>
    </source>
</evidence>
<organism evidence="6 7">
    <name type="scientific">Diplodia seriata</name>
    <dbReference type="NCBI Taxonomy" id="420778"/>
    <lineage>
        <taxon>Eukaryota</taxon>
        <taxon>Fungi</taxon>
        <taxon>Dikarya</taxon>
        <taxon>Ascomycota</taxon>
        <taxon>Pezizomycotina</taxon>
        <taxon>Dothideomycetes</taxon>
        <taxon>Dothideomycetes incertae sedis</taxon>
        <taxon>Botryosphaeriales</taxon>
        <taxon>Botryosphaeriaceae</taxon>
        <taxon>Diplodia</taxon>
    </lineage>
</organism>
<dbReference type="Proteomes" id="UP001430584">
    <property type="component" value="Unassembled WGS sequence"/>
</dbReference>
<evidence type="ECO:0000256" key="5">
    <source>
        <dbReference type="SAM" id="MobiDB-lite"/>
    </source>
</evidence>
<feature type="region of interest" description="Disordered" evidence="5">
    <location>
        <begin position="42"/>
        <end position="77"/>
    </location>
</feature>
<dbReference type="InterPro" id="IPR001533">
    <property type="entry name" value="Pterin_deHydtase"/>
</dbReference>
<name>A0ABR3CUC4_9PEZI</name>
<feature type="compositionally biased region" description="Low complexity" evidence="5">
    <location>
        <begin position="60"/>
        <end position="77"/>
    </location>
</feature>
<accession>A0ABR3CUC4</accession>
<dbReference type="GeneID" id="92004169"/>
<keyword evidence="4" id="KW-0456">Lyase</keyword>
<comment type="catalytic activity">
    <reaction evidence="1">
        <text>(4aS,6R)-4a-hydroxy-L-erythro-5,6,7,8-tetrahydrobiopterin = (6R)-L-erythro-6,7-dihydrobiopterin + H2O</text>
        <dbReference type="Rhea" id="RHEA:11920"/>
        <dbReference type="ChEBI" id="CHEBI:15377"/>
        <dbReference type="ChEBI" id="CHEBI:15642"/>
        <dbReference type="ChEBI" id="CHEBI:43120"/>
        <dbReference type="EC" id="4.2.1.96"/>
    </reaction>
</comment>
<dbReference type="Gene3D" id="3.30.1360.20">
    <property type="entry name" value="Transcriptional coactivator/pterin dehydratase"/>
    <property type="match status" value="1"/>
</dbReference>
<dbReference type="SUPFAM" id="SSF55248">
    <property type="entry name" value="PCD-like"/>
    <property type="match status" value="1"/>
</dbReference>
<dbReference type="Pfam" id="PF01329">
    <property type="entry name" value="Pterin_4a"/>
    <property type="match status" value="1"/>
</dbReference>
<evidence type="ECO:0000256" key="2">
    <source>
        <dbReference type="ARBA" id="ARBA00006472"/>
    </source>
</evidence>
<gene>
    <name evidence="6" type="ORF">SLS55_000084</name>
</gene>
<sequence length="348" mass="37744">MASALRSLARLGASPTALVQAHRPHHIHTAIRPAIHLRQALSTRPPQPTKPAARSRPYSTTTTDDTTTDAAAAAPAQPAAARALEPKFIHAKGRELLAARLQTLLATTPWRLTAYNDGKGIDRHFVFATAEQAAAFAARVEARATESDHHPEVSGCGRHVHVLYTTYYTLKGLSESDIKGAEELQAMEIRGLVGAGAGAGAGAGEQQQHPLGEILGEREEAVRELFRPEFRRLGLKGDMTKHEWASGHGGLWEWLKGKVWVEGGRGAEDGGVWPAWGIMFGMACVTQARFVEDESGNLVLAAKEHWPNTDDEDMKKITNETTPLTKQGKISGKVPVMEEMLKQGVLGW</sequence>
<protein>
    <recommendedName>
        <fullName evidence="3">4a-hydroxytetrahydrobiopterin dehydratase</fullName>
        <ecNumber evidence="3">4.2.1.96</ecNumber>
    </recommendedName>
</protein>
<dbReference type="InterPro" id="IPR036428">
    <property type="entry name" value="PCD_sf"/>
</dbReference>
<evidence type="ECO:0000313" key="7">
    <source>
        <dbReference type="Proteomes" id="UP001430584"/>
    </source>
</evidence>
<dbReference type="EMBL" id="JAJVCZ030000001">
    <property type="protein sequence ID" value="KAL0264139.1"/>
    <property type="molecule type" value="Genomic_DNA"/>
</dbReference>
<comment type="caution">
    <text evidence="6">The sequence shown here is derived from an EMBL/GenBank/DDBJ whole genome shotgun (WGS) entry which is preliminary data.</text>
</comment>